<accession>A0AA36AUJ9</accession>
<name>A0AA36AUJ9_OCTVU</name>
<dbReference type="EMBL" id="OX597818">
    <property type="protein sequence ID" value="CAI9722364.1"/>
    <property type="molecule type" value="Genomic_DNA"/>
</dbReference>
<evidence type="ECO:0000313" key="1">
    <source>
        <dbReference type="EMBL" id="CAI9722364.1"/>
    </source>
</evidence>
<sequence length="87" mass="10441">MRDTGPCGEESARAFMENSLLEKEFPKEYLQETRANADGYSYYKRRQATIQADNFTIHHRYVAPYNKYLRRKFNAPKRFRISLLYHA</sequence>
<keyword evidence="2" id="KW-1185">Reference proteome</keyword>
<proteinExistence type="predicted"/>
<organism evidence="1 2">
    <name type="scientific">Octopus vulgaris</name>
    <name type="common">Common octopus</name>
    <dbReference type="NCBI Taxonomy" id="6645"/>
    <lineage>
        <taxon>Eukaryota</taxon>
        <taxon>Metazoa</taxon>
        <taxon>Spiralia</taxon>
        <taxon>Lophotrochozoa</taxon>
        <taxon>Mollusca</taxon>
        <taxon>Cephalopoda</taxon>
        <taxon>Coleoidea</taxon>
        <taxon>Octopodiformes</taxon>
        <taxon>Octopoda</taxon>
        <taxon>Incirrata</taxon>
        <taxon>Octopodidae</taxon>
        <taxon>Octopus</taxon>
    </lineage>
</organism>
<protein>
    <submittedName>
        <fullName evidence="1">Uncharacterized protein</fullName>
    </submittedName>
</protein>
<dbReference type="AlphaFoldDB" id="A0AA36AUJ9"/>
<dbReference type="Proteomes" id="UP001162480">
    <property type="component" value="Chromosome 5"/>
</dbReference>
<reference evidence="1" key="1">
    <citation type="submission" date="2023-08" db="EMBL/GenBank/DDBJ databases">
        <authorList>
            <person name="Alioto T."/>
            <person name="Alioto T."/>
            <person name="Gomez Garrido J."/>
        </authorList>
    </citation>
    <scope>NUCLEOTIDE SEQUENCE</scope>
</reference>
<gene>
    <name evidence="1" type="ORF">OCTVUL_1B011606</name>
</gene>
<evidence type="ECO:0000313" key="2">
    <source>
        <dbReference type="Proteomes" id="UP001162480"/>
    </source>
</evidence>